<reference evidence="2" key="1">
    <citation type="submission" date="2017-06" db="EMBL/GenBank/DDBJ databases">
        <authorList>
            <person name="Varghese N."/>
            <person name="Submissions S."/>
        </authorList>
    </citation>
    <scope>NUCLEOTIDE SEQUENCE [LARGE SCALE GENOMIC DNA]</scope>
    <source>
        <strain evidence="2">DSM 45423</strain>
    </source>
</reference>
<name>A0A239FER3_9ACTN</name>
<organism evidence="1 2">
    <name type="scientific">Geodermatophilus saharensis</name>
    <dbReference type="NCBI Taxonomy" id="1137994"/>
    <lineage>
        <taxon>Bacteria</taxon>
        <taxon>Bacillati</taxon>
        <taxon>Actinomycetota</taxon>
        <taxon>Actinomycetes</taxon>
        <taxon>Geodermatophilales</taxon>
        <taxon>Geodermatophilaceae</taxon>
        <taxon>Geodermatophilus</taxon>
    </lineage>
</organism>
<dbReference type="RefSeq" id="WP_089404672.1">
    <property type="nucleotide sequence ID" value="NZ_FZOH01000005.1"/>
</dbReference>
<accession>A0A239FER3</accession>
<evidence type="ECO:0000313" key="2">
    <source>
        <dbReference type="Proteomes" id="UP000198386"/>
    </source>
</evidence>
<protein>
    <submittedName>
        <fullName evidence="1">Uncharacterized protein</fullName>
    </submittedName>
</protein>
<proteinExistence type="predicted"/>
<dbReference type="EMBL" id="FZOH01000005">
    <property type="protein sequence ID" value="SNS55008.1"/>
    <property type="molecule type" value="Genomic_DNA"/>
</dbReference>
<evidence type="ECO:0000313" key="1">
    <source>
        <dbReference type="EMBL" id="SNS55008.1"/>
    </source>
</evidence>
<dbReference type="OrthoDB" id="5196172at2"/>
<gene>
    <name evidence="1" type="ORF">SAMN04488107_2973</name>
</gene>
<keyword evidence="2" id="KW-1185">Reference proteome</keyword>
<dbReference type="AlphaFoldDB" id="A0A239FER3"/>
<dbReference type="Proteomes" id="UP000198386">
    <property type="component" value="Unassembled WGS sequence"/>
</dbReference>
<sequence length="60" mass="6451">MSPTVTSIDQLDLDIAVAYIALGVARSAWDRCPSAQNAAVVDEAEGCVNRLLEERFAAQE</sequence>